<evidence type="ECO:0000259" key="2">
    <source>
        <dbReference type="Pfam" id="PF00561"/>
    </source>
</evidence>
<name>A0A317E5B0_9PROT</name>
<dbReference type="SUPFAM" id="SSF53474">
    <property type="entry name" value="alpha/beta-Hydrolases"/>
    <property type="match status" value="1"/>
</dbReference>
<dbReference type="Proteomes" id="UP000246077">
    <property type="component" value="Unassembled WGS sequence"/>
</dbReference>
<reference evidence="4" key="1">
    <citation type="submission" date="2018-05" db="EMBL/GenBank/DDBJ databases">
        <title>Zavarzinia sp. HR-AS.</title>
        <authorList>
            <person name="Lee Y."/>
            <person name="Jeon C.O."/>
        </authorList>
    </citation>
    <scope>NUCLEOTIDE SEQUENCE [LARGE SCALE GENOMIC DNA]</scope>
    <source>
        <strain evidence="4">DSM 1231</strain>
    </source>
</reference>
<feature type="domain" description="AB hydrolase-1" evidence="2">
    <location>
        <begin position="37"/>
        <end position="289"/>
    </location>
</feature>
<dbReference type="GO" id="GO:0016787">
    <property type="term" value="F:hydrolase activity"/>
    <property type="evidence" value="ECO:0007669"/>
    <property type="project" value="UniProtKB-KW"/>
</dbReference>
<evidence type="ECO:0000313" key="4">
    <source>
        <dbReference type="Proteomes" id="UP000246077"/>
    </source>
</evidence>
<dbReference type="Gene3D" id="3.40.50.1820">
    <property type="entry name" value="alpha/beta hydrolase"/>
    <property type="match status" value="1"/>
</dbReference>
<sequence length="303" mass="32468">MAGGCIESRVVSIPVGELSFTALETPPAGGGSGPIALCLHGFPDNHHSFDDLAPVLAAAGFHVVAPLLPGYEPSSQPADGDYSAAAVADHLGALVRELAKQGPVHLIGHDWGAVIGHIVAADRPEGLASWTAIAIPPTGRLMAVAAGAPWLMLPFWYIGVFQARGLADWLVSRADWKFIDLLWRRWSPGWTPPAGVLDSVKRTLAAPGVKKAALAYYRALVPIGTRRYREGLSRASRRIKVPSLVLAGTTDGCFKLDAFRRAIRDEDYPAGVTLRVIEGAGHFLHREKPDQVNALILDHLRKA</sequence>
<accession>A0A317E5B0</accession>
<gene>
    <name evidence="3" type="ORF">DKG75_10205</name>
</gene>
<evidence type="ECO:0000313" key="3">
    <source>
        <dbReference type="EMBL" id="PWR22318.1"/>
    </source>
</evidence>
<dbReference type="RefSeq" id="WP_109920962.1">
    <property type="nucleotide sequence ID" value="NZ_QGLF01000002.1"/>
</dbReference>
<keyword evidence="1 3" id="KW-0378">Hydrolase</keyword>
<dbReference type="EMBL" id="QGLF01000002">
    <property type="protein sequence ID" value="PWR22318.1"/>
    <property type="molecule type" value="Genomic_DNA"/>
</dbReference>
<evidence type="ECO:0000256" key="1">
    <source>
        <dbReference type="ARBA" id="ARBA00022801"/>
    </source>
</evidence>
<organism evidence="3 4">
    <name type="scientific">Zavarzinia compransoris</name>
    <dbReference type="NCBI Taxonomy" id="1264899"/>
    <lineage>
        <taxon>Bacteria</taxon>
        <taxon>Pseudomonadati</taxon>
        <taxon>Pseudomonadota</taxon>
        <taxon>Alphaproteobacteria</taxon>
        <taxon>Rhodospirillales</taxon>
        <taxon>Zavarziniaceae</taxon>
        <taxon>Zavarzinia</taxon>
    </lineage>
</organism>
<keyword evidence="4" id="KW-1185">Reference proteome</keyword>
<dbReference type="AlphaFoldDB" id="A0A317E5B0"/>
<protein>
    <submittedName>
        <fullName evidence="3">Alpha/beta hydrolase</fullName>
    </submittedName>
</protein>
<dbReference type="InterPro" id="IPR029058">
    <property type="entry name" value="AB_hydrolase_fold"/>
</dbReference>
<dbReference type="PANTHER" id="PTHR43329">
    <property type="entry name" value="EPOXIDE HYDROLASE"/>
    <property type="match status" value="1"/>
</dbReference>
<dbReference type="InterPro" id="IPR000073">
    <property type="entry name" value="AB_hydrolase_1"/>
</dbReference>
<dbReference type="PRINTS" id="PR00412">
    <property type="entry name" value="EPOXHYDRLASE"/>
</dbReference>
<comment type="caution">
    <text evidence="3">The sequence shown here is derived from an EMBL/GenBank/DDBJ whole genome shotgun (WGS) entry which is preliminary data.</text>
</comment>
<dbReference type="OrthoDB" id="9780765at2"/>
<dbReference type="Pfam" id="PF00561">
    <property type="entry name" value="Abhydrolase_1"/>
    <property type="match status" value="1"/>
</dbReference>
<dbReference type="InterPro" id="IPR000639">
    <property type="entry name" value="Epox_hydrolase-like"/>
</dbReference>
<proteinExistence type="predicted"/>